<dbReference type="GO" id="GO:0006281">
    <property type="term" value="P:DNA repair"/>
    <property type="evidence" value="ECO:0007669"/>
    <property type="project" value="InterPro"/>
</dbReference>
<dbReference type="GO" id="GO:0005524">
    <property type="term" value="F:ATP binding"/>
    <property type="evidence" value="ECO:0007669"/>
    <property type="project" value="InterPro"/>
</dbReference>
<protein>
    <submittedName>
        <fullName evidence="5">DNA_ligase_IV_Ku-like</fullName>
    </submittedName>
</protein>
<dbReference type="EMBL" id="CADCUD010000201">
    <property type="protein sequence ID" value="CAA9355847.1"/>
    <property type="molecule type" value="Genomic_DNA"/>
</dbReference>
<comment type="catalytic activity">
    <reaction evidence="3">
        <text>ATP + (deoxyribonucleotide)n-3'-hydroxyl + 5'-phospho-(deoxyribonucleotide)m = (deoxyribonucleotide)n+m + AMP + diphosphate.</text>
        <dbReference type="EC" id="6.5.1.1"/>
    </reaction>
</comment>
<dbReference type="PROSITE" id="PS50160">
    <property type="entry name" value="DNA_LIGASE_A3"/>
    <property type="match status" value="1"/>
</dbReference>
<organism evidence="5">
    <name type="scientific">uncultured Nocardioidaceae bacterium</name>
    <dbReference type="NCBI Taxonomy" id="253824"/>
    <lineage>
        <taxon>Bacteria</taxon>
        <taxon>Bacillati</taxon>
        <taxon>Actinomycetota</taxon>
        <taxon>Actinomycetes</taxon>
        <taxon>Propionibacteriales</taxon>
        <taxon>Nocardioidaceae</taxon>
        <taxon>environmental samples</taxon>
    </lineage>
</organism>
<comment type="similarity">
    <text evidence="1">Belongs to the ATP-dependent DNA ligase family.</text>
</comment>
<dbReference type="SUPFAM" id="SSF50249">
    <property type="entry name" value="Nucleic acid-binding proteins"/>
    <property type="match status" value="1"/>
</dbReference>
<dbReference type="SUPFAM" id="SSF56091">
    <property type="entry name" value="DNA ligase/mRNA capping enzyme, catalytic domain"/>
    <property type="match status" value="1"/>
</dbReference>
<gene>
    <name evidence="5" type="ORF">AVDCRST_MAG46-2907</name>
</gene>
<keyword evidence="2 5" id="KW-0436">Ligase</keyword>
<evidence type="ECO:0000256" key="3">
    <source>
        <dbReference type="ARBA" id="ARBA00034003"/>
    </source>
</evidence>
<dbReference type="InterPro" id="IPR012310">
    <property type="entry name" value="DNA_ligase_ATP-dep_cent"/>
</dbReference>
<dbReference type="AlphaFoldDB" id="A0A6J4MC89"/>
<dbReference type="Pfam" id="PF01068">
    <property type="entry name" value="DNA_ligase_A_M"/>
    <property type="match status" value="1"/>
</dbReference>
<dbReference type="Gene3D" id="3.30.470.30">
    <property type="entry name" value="DNA ligase/mRNA capping enzyme"/>
    <property type="match status" value="1"/>
</dbReference>
<evidence type="ECO:0000256" key="2">
    <source>
        <dbReference type="ARBA" id="ARBA00022598"/>
    </source>
</evidence>
<accession>A0A6J4MC89</accession>
<sequence length="302" mass="33280">MPEFMLATRGAPADLPRLQERGFAFDLKVDGVRALVTCDADRLTLLSRNDKDFAGRFPELVEPLEALRARDVVLDTEIAVPDRRGLPSWPLTQQRTARQSGAGHVEPHLRARLYVFDLLRLDGADTTGTPFRERRQLLQDLAAGWPQEMVLTVCSDDHQVLWDMVVEHRMEGVIAKRTSAPYRPGRSPDWVKVKSVHSLTCLVGGVTWAGAEGTSEPRSLDLYLVDEAGALVPVGSCSAGVGAAMRRELVRRLRTPPLVVEVEYSQVTSGRVLRHPVLRALRPDVGVLDCGVDQLGLPEADA</sequence>
<name>A0A6J4MC89_9ACTN</name>
<evidence type="ECO:0000313" key="5">
    <source>
        <dbReference type="EMBL" id="CAA9355847.1"/>
    </source>
</evidence>
<dbReference type="PANTHER" id="PTHR45674:SF4">
    <property type="entry name" value="DNA LIGASE 1"/>
    <property type="match status" value="1"/>
</dbReference>
<dbReference type="InterPro" id="IPR050191">
    <property type="entry name" value="ATP-dep_DNA_ligase"/>
</dbReference>
<reference evidence="5" key="1">
    <citation type="submission" date="2020-02" db="EMBL/GenBank/DDBJ databases">
        <authorList>
            <person name="Meier V. D."/>
        </authorList>
    </citation>
    <scope>NUCLEOTIDE SEQUENCE</scope>
    <source>
        <strain evidence="5">AVDCRST_MAG46</strain>
    </source>
</reference>
<feature type="domain" description="ATP-dependent DNA ligase family profile" evidence="4">
    <location>
        <begin position="113"/>
        <end position="194"/>
    </location>
</feature>
<dbReference type="Gene3D" id="2.40.50.140">
    <property type="entry name" value="Nucleic acid-binding proteins"/>
    <property type="match status" value="1"/>
</dbReference>
<proteinExistence type="inferred from homology"/>
<dbReference type="Gene3D" id="3.30.1490.70">
    <property type="match status" value="1"/>
</dbReference>
<evidence type="ECO:0000256" key="1">
    <source>
        <dbReference type="ARBA" id="ARBA00007572"/>
    </source>
</evidence>
<dbReference type="InterPro" id="IPR012340">
    <property type="entry name" value="NA-bd_OB-fold"/>
</dbReference>
<dbReference type="GO" id="GO:0003910">
    <property type="term" value="F:DNA ligase (ATP) activity"/>
    <property type="evidence" value="ECO:0007669"/>
    <property type="project" value="UniProtKB-EC"/>
</dbReference>
<dbReference type="GO" id="GO:0006310">
    <property type="term" value="P:DNA recombination"/>
    <property type="evidence" value="ECO:0007669"/>
    <property type="project" value="InterPro"/>
</dbReference>
<dbReference type="PANTHER" id="PTHR45674">
    <property type="entry name" value="DNA LIGASE 1/3 FAMILY MEMBER"/>
    <property type="match status" value="1"/>
</dbReference>
<evidence type="ECO:0000259" key="4">
    <source>
        <dbReference type="PROSITE" id="PS50160"/>
    </source>
</evidence>